<keyword evidence="4" id="KW-1185">Reference proteome</keyword>
<evidence type="ECO:0000256" key="1">
    <source>
        <dbReference type="SAM" id="MobiDB-lite"/>
    </source>
</evidence>
<keyword evidence="2" id="KW-0472">Membrane</keyword>
<feature type="region of interest" description="Disordered" evidence="1">
    <location>
        <begin position="63"/>
        <end position="163"/>
    </location>
</feature>
<dbReference type="Proteomes" id="UP001429984">
    <property type="component" value="Unassembled WGS sequence"/>
</dbReference>
<dbReference type="InterPro" id="IPR014161">
    <property type="entry name" value="Tol-Pal_TolA"/>
</dbReference>
<evidence type="ECO:0000313" key="3">
    <source>
        <dbReference type="EMBL" id="MBF6025671.1"/>
    </source>
</evidence>
<reference evidence="3 4" key="1">
    <citation type="submission" date="2020-11" db="EMBL/GenBank/DDBJ databases">
        <title>Draft Genome Sequence and Secondary Metabolite Biosynthetic Potential of the Lysobacter niastensis Type strain DSM 18481.</title>
        <authorList>
            <person name="Turrini P."/>
            <person name="Artuso I."/>
            <person name="Tescari M."/>
            <person name="Lugli G.A."/>
            <person name="Frangipani E."/>
            <person name="Ventura M."/>
            <person name="Visca P."/>
        </authorList>
    </citation>
    <scope>NUCLEOTIDE SEQUENCE [LARGE SCALE GENOMIC DNA]</scope>
    <source>
        <strain evidence="3 4">DSM 18481</strain>
    </source>
</reference>
<feature type="region of interest" description="Disordered" evidence="1">
    <location>
        <begin position="200"/>
        <end position="220"/>
    </location>
</feature>
<dbReference type="RefSeq" id="WP_194932265.1">
    <property type="nucleotide sequence ID" value="NZ_JADLZT010000010.1"/>
</dbReference>
<feature type="transmembrane region" description="Helical" evidence="2">
    <location>
        <begin position="12"/>
        <end position="32"/>
    </location>
</feature>
<protein>
    <submittedName>
        <fullName evidence="3">Cell envelope integrity protein TolA</fullName>
    </submittedName>
</protein>
<keyword evidence="2" id="KW-1133">Transmembrane helix</keyword>
<dbReference type="SUPFAM" id="SSF74653">
    <property type="entry name" value="TolA/TonB C-terminal domain"/>
    <property type="match status" value="1"/>
</dbReference>
<proteinExistence type="predicted"/>
<dbReference type="NCBIfam" id="TIGR02794">
    <property type="entry name" value="tolA_full"/>
    <property type="match status" value="1"/>
</dbReference>
<sequence length="316" mass="34750">MRETRADTAQAIVWALLLHVLLFGLMFLGLLWTRNAAPVSAAGVPVAAELVDADALSPAMQATLRKRPKPVKELPPPEPEEAAPLPQPLPEPVPQDAAATPQPQAQDFIPIPDNVNQDAVVETPTPTPAEETKAQEAKRRQEQVDLTERKRQQEVEQQRRLAEQQEQERQQKLAEIRRLRQKASRDAELAEQRLQQIADARAVQSSGSTSSASPPAGNYGTDTGLQARYIAAIQEAVLSKWTRPETVPLGSRCRIVIRQVQGGSVISAEVTSPCDYDEAGRRSIEAAVLKAQPLPYAGFESVFNRQLNINFTAQDR</sequence>
<accession>A0ABS0BD24</accession>
<feature type="compositionally biased region" description="Low complexity" evidence="1">
    <location>
        <begin position="94"/>
        <end position="106"/>
    </location>
</feature>
<evidence type="ECO:0000256" key="2">
    <source>
        <dbReference type="SAM" id="Phobius"/>
    </source>
</evidence>
<feature type="compositionally biased region" description="Low complexity" evidence="1">
    <location>
        <begin position="205"/>
        <end position="217"/>
    </location>
</feature>
<dbReference type="EMBL" id="JADLZT010000010">
    <property type="protein sequence ID" value="MBF6025671.1"/>
    <property type="molecule type" value="Genomic_DNA"/>
</dbReference>
<dbReference type="Gene3D" id="3.30.1150.10">
    <property type="match status" value="1"/>
</dbReference>
<comment type="caution">
    <text evidence="3">The sequence shown here is derived from an EMBL/GenBank/DDBJ whole genome shotgun (WGS) entry which is preliminary data.</text>
</comment>
<evidence type="ECO:0000313" key="4">
    <source>
        <dbReference type="Proteomes" id="UP001429984"/>
    </source>
</evidence>
<keyword evidence="2" id="KW-0812">Transmembrane</keyword>
<name>A0ABS0BD24_9GAMM</name>
<gene>
    <name evidence="3" type="primary">tolA</name>
    <name evidence="3" type="ORF">IU514_16690</name>
</gene>
<organism evidence="3 4">
    <name type="scientific">Lysobacter niastensis</name>
    <dbReference type="NCBI Taxonomy" id="380629"/>
    <lineage>
        <taxon>Bacteria</taxon>
        <taxon>Pseudomonadati</taxon>
        <taxon>Pseudomonadota</taxon>
        <taxon>Gammaproteobacteria</taxon>
        <taxon>Lysobacterales</taxon>
        <taxon>Lysobacteraceae</taxon>
        <taxon>Lysobacter</taxon>
    </lineage>
</organism>
<feature type="compositionally biased region" description="Basic and acidic residues" evidence="1">
    <location>
        <begin position="130"/>
        <end position="163"/>
    </location>
</feature>